<feature type="binding site" evidence="13 14">
    <location>
        <position position="58"/>
    </location>
    <ligand>
        <name>[4Fe-4S] cluster</name>
        <dbReference type="ChEBI" id="CHEBI:49883"/>
        <note>4Fe-4S-S-AdoMet</note>
    </ligand>
</feature>
<evidence type="ECO:0000256" key="12">
    <source>
        <dbReference type="ARBA" id="ARBA00051157"/>
    </source>
</evidence>
<reference evidence="16" key="1">
    <citation type="submission" date="2016-08" db="EMBL/GenBank/DDBJ databases">
        <authorList>
            <person name="Seilhamer J.J."/>
        </authorList>
    </citation>
    <scope>NUCLEOTIDE SEQUENCE</scope>
    <source>
        <strain evidence="16">86</strain>
    </source>
</reference>
<evidence type="ECO:0000313" key="16">
    <source>
        <dbReference type="EMBL" id="SCM79528.1"/>
    </source>
</evidence>
<comment type="cofactor">
    <cofactor evidence="13">
        <name>[2Fe-2S] cluster</name>
        <dbReference type="ChEBI" id="CHEBI:190135"/>
    </cofactor>
    <text evidence="13">Binds 1 [2Fe-2S] cluster. The cluster is coordinated with 3 cysteines and 1 arginine.</text>
</comment>
<dbReference type="InterPro" id="IPR010722">
    <property type="entry name" value="BATS_dom"/>
</dbReference>
<dbReference type="GO" id="GO:0005506">
    <property type="term" value="F:iron ion binding"/>
    <property type="evidence" value="ECO:0007669"/>
    <property type="project" value="UniProtKB-UniRule"/>
</dbReference>
<comment type="cofactor">
    <cofactor evidence="14">
        <name>[2Fe-2S] cluster</name>
        <dbReference type="ChEBI" id="CHEBI:190135"/>
    </cofactor>
    <text evidence="14">Binds 1 [2Fe-2S] cluster. The cluster is coordinated with 3 cysteines and 1 arginine.</text>
</comment>
<dbReference type="SFLD" id="SFLDG01060">
    <property type="entry name" value="BATS_domain_containing"/>
    <property type="match status" value="1"/>
</dbReference>
<keyword evidence="8 13" id="KW-0479">Metal-binding</keyword>
<dbReference type="HAMAP" id="MF_01694">
    <property type="entry name" value="BioB"/>
    <property type="match status" value="1"/>
</dbReference>
<evidence type="ECO:0000256" key="10">
    <source>
        <dbReference type="ARBA" id="ARBA00023004"/>
    </source>
</evidence>
<comment type="cofactor">
    <cofactor evidence="13 14">
        <name>[4Fe-4S] cluster</name>
        <dbReference type="ChEBI" id="CHEBI:49883"/>
    </cofactor>
    <text evidence="13 14">Binds 1 [4Fe-4S] cluster. The cluster is coordinated with 3 cysteines and an exchangeable S-adenosyl-L-methionine.</text>
</comment>
<dbReference type="Pfam" id="PF04055">
    <property type="entry name" value="Radical_SAM"/>
    <property type="match status" value="1"/>
</dbReference>
<evidence type="ECO:0000256" key="4">
    <source>
        <dbReference type="ARBA" id="ARBA00022485"/>
    </source>
</evidence>
<feature type="domain" description="Radical SAM core" evidence="15">
    <location>
        <begin position="43"/>
        <end position="269"/>
    </location>
</feature>
<comment type="catalytic activity">
    <reaction evidence="12 13">
        <text>(4R,5S)-dethiobiotin + (sulfur carrier)-SH + 2 reduced [2Fe-2S]-[ferredoxin] + 2 S-adenosyl-L-methionine = (sulfur carrier)-H + biotin + 2 5'-deoxyadenosine + 2 L-methionine + 2 oxidized [2Fe-2S]-[ferredoxin]</text>
        <dbReference type="Rhea" id="RHEA:22060"/>
        <dbReference type="Rhea" id="RHEA-COMP:10000"/>
        <dbReference type="Rhea" id="RHEA-COMP:10001"/>
        <dbReference type="Rhea" id="RHEA-COMP:14737"/>
        <dbReference type="Rhea" id="RHEA-COMP:14739"/>
        <dbReference type="ChEBI" id="CHEBI:17319"/>
        <dbReference type="ChEBI" id="CHEBI:29917"/>
        <dbReference type="ChEBI" id="CHEBI:33737"/>
        <dbReference type="ChEBI" id="CHEBI:33738"/>
        <dbReference type="ChEBI" id="CHEBI:57586"/>
        <dbReference type="ChEBI" id="CHEBI:57844"/>
        <dbReference type="ChEBI" id="CHEBI:59789"/>
        <dbReference type="ChEBI" id="CHEBI:64428"/>
        <dbReference type="ChEBI" id="CHEBI:149473"/>
        <dbReference type="EC" id="2.8.1.6"/>
    </reaction>
</comment>
<dbReference type="PROSITE" id="PS51918">
    <property type="entry name" value="RADICAL_SAM"/>
    <property type="match status" value="1"/>
</dbReference>
<dbReference type="Pfam" id="PF06968">
    <property type="entry name" value="BATS"/>
    <property type="match status" value="1"/>
</dbReference>
<keyword evidence="7 13" id="KW-0001">2Fe-2S</keyword>
<dbReference type="GO" id="GO:0004076">
    <property type="term" value="F:biotin synthase activity"/>
    <property type="evidence" value="ECO:0007669"/>
    <property type="project" value="UniProtKB-UniRule"/>
</dbReference>
<evidence type="ECO:0000256" key="9">
    <source>
        <dbReference type="ARBA" id="ARBA00022756"/>
    </source>
</evidence>
<evidence type="ECO:0000256" key="7">
    <source>
        <dbReference type="ARBA" id="ARBA00022714"/>
    </source>
</evidence>
<dbReference type="InterPro" id="IPR007197">
    <property type="entry name" value="rSAM"/>
</dbReference>
<keyword evidence="4 13" id="KW-0004">4Fe-4S</keyword>
<dbReference type="Gene3D" id="3.20.20.70">
    <property type="entry name" value="Aldolase class I"/>
    <property type="match status" value="1"/>
</dbReference>
<dbReference type="InterPro" id="IPR002684">
    <property type="entry name" value="Biotin_synth/BioAB"/>
</dbReference>
<feature type="binding site" evidence="13 14">
    <location>
        <position position="62"/>
    </location>
    <ligand>
        <name>[4Fe-4S] cluster</name>
        <dbReference type="ChEBI" id="CHEBI:49883"/>
        <note>4Fe-4S-S-AdoMet</note>
    </ligand>
</feature>
<dbReference type="InterPro" id="IPR006638">
    <property type="entry name" value="Elp3/MiaA/NifB-like_rSAM"/>
</dbReference>
<keyword evidence="10 13" id="KW-0408">Iron</keyword>
<dbReference type="InterPro" id="IPR058240">
    <property type="entry name" value="rSAM_sf"/>
</dbReference>
<dbReference type="SFLD" id="SFLDF00272">
    <property type="entry name" value="biotin_synthase"/>
    <property type="match status" value="1"/>
</dbReference>
<accession>A0A212LPM3</accession>
<dbReference type="SUPFAM" id="SSF102114">
    <property type="entry name" value="Radical SAM enzymes"/>
    <property type="match status" value="1"/>
</dbReference>
<comment type="subunit">
    <text evidence="13">Homodimer.</text>
</comment>
<evidence type="ECO:0000256" key="5">
    <source>
        <dbReference type="ARBA" id="ARBA00022679"/>
    </source>
</evidence>
<evidence type="ECO:0000256" key="3">
    <source>
        <dbReference type="ARBA" id="ARBA00012236"/>
    </source>
</evidence>
<evidence type="ECO:0000256" key="6">
    <source>
        <dbReference type="ARBA" id="ARBA00022691"/>
    </source>
</evidence>
<evidence type="ECO:0000259" key="15">
    <source>
        <dbReference type="PROSITE" id="PS51918"/>
    </source>
</evidence>
<organism evidence="16">
    <name type="scientific">uncultured Pleomorphomonas sp</name>
    <dbReference type="NCBI Taxonomy" id="442121"/>
    <lineage>
        <taxon>Bacteria</taxon>
        <taxon>Pseudomonadati</taxon>
        <taxon>Pseudomonadota</taxon>
        <taxon>Alphaproteobacteria</taxon>
        <taxon>Hyphomicrobiales</taxon>
        <taxon>Pleomorphomonadaceae</taxon>
        <taxon>Pleomorphomonas</taxon>
        <taxon>environmental samples</taxon>
    </lineage>
</organism>
<comment type="pathway">
    <text evidence="1 13">Cofactor biosynthesis; biotin biosynthesis; biotin from 7,8-diaminononanoate: step 2/2.</text>
</comment>
<dbReference type="PANTHER" id="PTHR22976">
    <property type="entry name" value="BIOTIN SYNTHASE"/>
    <property type="match status" value="1"/>
</dbReference>
<dbReference type="EMBL" id="FMJD01000013">
    <property type="protein sequence ID" value="SCM79528.1"/>
    <property type="molecule type" value="Genomic_DNA"/>
</dbReference>
<dbReference type="GO" id="GO:0051537">
    <property type="term" value="F:2 iron, 2 sulfur cluster binding"/>
    <property type="evidence" value="ECO:0007669"/>
    <property type="project" value="UniProtKB-KW"/>
</dbReference>
<dbReference type="InterPro" id="IPR024177">
    <property type="entry name" value="Biotin_synthase"/>
</dbReference>
<keyword evidence="11 13" id="KW-0411">Iron-sulfur</keyword>
<dbReference type="GO" id="GO:0051539">
    <property type="term" value="F:4 iron, 4 sulfur cluster binding"/>
    <property type="evidence" value="ECO:0007669"/>
    <property type="project" value="UniProtKB-KW"/>
</dbReference>
<evidence type="ECO:0000256" key="13">
    <source>
        <dbReference type="HAMAP-Rule" id="MF_01694"/>
    </source>
</evidence>
<evidence type="ECO:0000256" key="2">
    <source>
        <dbReference type="ARBA" id="ARBA00010765"/>
    </source>
</evidence>
<dbReference type="UniPathway" id="UPA00078">
    <property type="reaction ID" value="UER00162"/>
</dbReference>
<name>A0A212LPM3_9HYPH</name>
<dbReference type="CDD" id="cd01335">
    <property type="entry name" value="Radical_SAM"/>
    <property type="match status" value="1"/>
</dbReference>
<dbReference type="SFLD" id="SFLDG01278">
    <property type="entry name" value="biotin_synthase_like"/>
    <property type="match status" value="1"/>
</dbReference>
<feature type="binding site" evidence="13 14">
    <location>
        <position position="65"/>
    </location>
    <ligand>
        <name>[4Fe-4S] cluster</name>
        <dbReference type="ChEBI" id="CHEBI:49883"/>
        <note>4Fe-4S-S-AdoMet</note>
    </ligand>
</feature>
<gene>
    <name evidence="13 16" type="primary">bioB</name>
    <name evidence="16" type="ORF">KL86PLE_90472</name>
</gene>
<proteinExistence type="inferred from homology"/>
<dbReference type="NCBIfam" id="TIGR00433">
    <property type="entry name" value="bioB"/>
    <property type="match status" value="1"/>
</dbReference>
<dbReference type="PIRSF" id="PIRSF001619">
    <property type="entry name" value="Biotin_synth"/>
    <property type="match status" value="1"/>
</dbReference>
<keyword evidence="6 13" id="KW-0949">S-adenosyl-L-methionine</keyword>
<dbReference type="SFLD" id="SFLDS00029">
    <property type="entry name" value="Radical_SAM"/>
    <property type="match status" value="1"/>
</dbReference>
<dbReference type="GO" id="GO:0009102">
    <property type="term" value="P:biotin biosynthetic process"/>
    <property type="evidence" value="ECO:0007669"/>
    <property type="project" value="UniProtKB-UniRule"/>
</dbReference>
<dbReference type="EC" id="2.8.1.6" evidence="3 13"/>
<evidence type="ECO:0000256" key="8">
    <source>
        <dbReference type="ARBA" id="ARBA00022723"/>
    </source>
</evidence>
<keyword evidence="9 13" id="KW-0093">Biotin biosynthesis</keyword>
<feature type="binding site" evidence="13 14">
    <location>
        <position position="103"/>
    </location>
    <ligand>
        <name>[2Fe-2S] cluster</name>
        <dbReference type="ChEBI" id="CHEBI:190135"/>
    </ligand>
</feature>
<dbReference type="RefSeq" id="WP_288198611.1">
    <property type="nucleotide sequence ID" value="NZ_LT608334.1"/>
</dbReference>
<dbReference type="PANTHER" id="PTHR22976:SF2">
    <property type="entry name" value="BIOTIN SYNTHASE, MITOCHONDRIAL"/>
    <property type="match status" value="1"/>
</dbReference>
<keyword evidence="5 13" id="KW-0808">Transferase</keyword>
<feature type="binding site" evidence="13 14">
    <location>
        <position position="267"/>
    </location>
    <ligand>
        <name>[2Fe-2S] cluster</name>
        <dbReference type="ChEBI" id="CHEBI:190135"/>
    </ligand>
</feature>
<feature type="binding site" evidence="13 14">
    <location>
        <position position="135"/>
    </location>
    <ligand>
        <name>[2Fe-2S] cluster</name>
        <dbReference type="ChEBI" id="CHEBI:190135"/>
    </ligand>
</feature>
<dbReference type="SMART" id="SM00876">
    <property type="entry name" value="BATS"/>
    <property type="match status" value="1"/>
</dbReference>
<evidence type="ECO:0000256" key="14">
    <source>
        <dbReference type="PIRSR" id="PIRSR001619-1"/>
    </source>
</evidence>
<sequence length="347" mass="37046">MTPADETIRHDWTVDEIAALHDLPLLELIGRANAVHRTHHDANRVQRASLLSIKTGGCPENCAYCPQSAHHREVELTKDRLMDPTRVIALAATAKAAGAERFCMGAAWREVRDGAEFDAVVEMVEGVRALGMEACVTLGMLKPHQARRLAAAGLTAYNHNLDTSPEFYGRIVTTRTYRDRLDTLATVRAFGIDLCCGGIIGMGETVRDRASMLHVLAAMEPHPESVPINALVPVAGTPLAGRPPIDPLDLVRMVATARLVMPASTVRLSAGRSALNREAQILCLVAGANSLFYGDKLLTTPNADIGEDAALFAAIGDPGHACPLKESGALNKMAGSRAGADGCRCPH</sequence>
<comment type="similarity">
    <text evidence="2 13">Belongs to the radical SAM superfamily. Biotin synthase family.</text>
</comment>
<dbReference type="InterPro" id="IPR013785">
    <property type="entry name" value="Aldolase_TIM"/>
</dbReference>
<evidence type="ECO:0000256" key="11">
    <source>
        <dbReference type="ARBA" id="ARBA00023014"/>
    </source>
</evidence>
<comment type="function">
    <text evidence="13">Catalyzes the conversion of dethiobiotin (DTB) to biotin by the insertion of a sulfur atom into dethiobiotin via a radical-based mechanism.</text>
</comment>
<dbReference type="AlphaFoldDB" id="A0A212LPM3"/>
<dbReference type="SMART" id="SM00729">
    <property type="entry name" value="Elp3"/>
    <property type="match status" value="1"/>
</dbReference>
<evidence type="ECO:0000256" key="1">
    <source>
        <dbReference type="ARBA" id="ARBA00004942"/>
    </source>
</evidence>
<feature type="binding site" evidence="13 14">
    <location>
        <position position="195"/>
    </location>
    <ligand>
        <name>[2Fe-2S] cluster</name>
        <dbReference type="ChEBI" id="CHEBI:190135"/>
    </ligand>
</feature>
<protein>
    <recommendedName>
        <fullName evidence="3 13">Biotin synthase</fullName>
        <ecNumber evidence="3 13">2.8.1.6</ecNumber>
    </recommendedName>
</protein>